<reference evidence="2 3" key="1">
    <citation type="submission" date="2023-10" db="EMBL/GenBank/DDBJ databases">
        <title>Genomes of two closely related lineages of the louse Polyplax serrata with different host specificities.</title>
        <authorList>
            <person name="Martinu J."/>
            <person name="Tarabai H."/>
            <person name="Stefka J."/>
            <person name="Hypsa V."/>
        </authorList>
    </citation>
    <scope>NUCLEOTIDE SEQUENCE [LARGE SCALE GENOMIC DNA]</scope>
    <source>
        <strain evidence="2">HR10_N</strain>
    </source>
</reference>
<dbReference type="Proteomes" id="UP001372834">
    <property type="component" value="Unassembled WGS sequence"/>
</dbReference>
<dbReference type="AlphaFoldDB" id="A0AAN8PNA7"/>
<evidence type="ECO:0000313" key="2">
    <source>
        <dbReference type="EMBL" id="KAK6639816.1"/>
    </source>
</evidence>
<feature type="region of interest" description="Disordered" evidence="1">
    <location>
        <begin position="1"/>
        <end position="20"/>
    </location>
</feature>
<dbReference type="EMBL" id="JAWJWE010000003">
    <property type="protein sequence ID" value="KAK6639816.1"/>
    <property type="molecule type" value="Genomic_DNA"/>
</dbReference>
<evidence type="ECO:0000256" key="1">
    <source>
        <dbReference type="SAM" id="MobiDB-lite"/>
    </source>
</evidence>
<name>A0AAN8PNA7_POLSC</name>
<sequence length="69" mass="7937">MAEENQIQKSPEMPKKPERERFRLRFARSQDIGKSHLSNHRLPEPCGSPVTSKFYAAHDALTADDEENI</sequence>
<comment type="caution">
    <text evidence="2">The sequence shown here is derived from an EMBL/GenBank/DDBJ whole genome shotgun (WGS) entry which is preliminary data.</text>
</comment>
<proteinExistence type="predicted"/>
<accession>A0AAN8PNA7</accession>
<organism evidence="2 3">
    <name type="scientific">Polyplax serrata</name>
    <name type="common">Common mouse louse</name>
    <dbReference type="NCBI Taxonomy" id="468196"/>
    <lineage>
        <taxon>Eukaryota</taxon>
        <taxon>Metazoa</taxon>
        <taxon>Ecdysozoa</taxon>
        <taxon>Arthropoda</taxon>
        <taxon>Hexapoda</taxon>
        <taxon>Insecta</taxon>
        <taxon>Pterygota</taxon>
        <taxon>Neoptera</taxon>
        <taxon>Paraneoptera</taxon>
        <taxon>Psocodea</taxon>
        <taxon>Troctomorpha</taxon>
        <taxon>Phthiraptera</taxon>
        <taxon>Anoplura</taxon>
        <taxon>Polyplacidae</taxon>
        <taxon>Polyplax</taxon>
    </lineage>
</organism>
<evidence type="ECO:0000313" key="3">
    <source>
        <dbReference type="Proteomes" id="UP001372834"/>
    </source>
</evidence>
<gene>
    <name evidence="2" type="ORF">RUM43_008091</name>
</gene>
<protein>
    <submittedName>
        <fullName evidence="2">Uncharacterized protein</fullName>
    </submittedName>
</protein>